<evidence type="ECO:0000313" key="4">
    <source>
        <dbReference type="EMBL" id="OSX68961.1"/>
    </source>
</evidence>
<feature type="compositionally biased region" description="Gly residues" evidence="1">
    <location>
        <begin position="779"/>
        <end position="797"/>
    </location>
</feature>
<feature type="transmembrane region" description="Helical" evidence="2">
    <location>
        <begin position="193"/>
        <end position="211"/>
    </location>
</feature>
<evidence type="ECO:0000256" key="2">
    <source>
        <dbReference type="SAM" id="Phobius"/>
    </source>
</evidence>
<feature type="transmembrane region" description="Helical" evidence="2">
    <location>
        <begin position="264"/>
        <end position="289"/>
    </location>
</feature>
<dbReference type="EMBL" id="KV919916">
    <property type="protein sequence ID" value="OSX68961.1"/>
    <property type="molecule type" value="Genomic_DNA"/>
</dbReference>
<feature type="transmembrane region" description="Helical" evidence="2">
    <location>
        <begin position="91"/>
        <end position="107"/>
    </location>
</feature>
<keyword evidence="2" id="KW-1133">Transmembrane helix</keyword>
<feature type="non-terminal residue" evidence="4">
    <location>
        <position position="842"/>
    </location>
</feature>
<proteinExistence type="predicted"/>
<name>A0A1X6NK16_PORUM</name>
<keyword evidence="5" id="KW-1185">Reference proteome</keyword>
<feature type="compositionally biased region" description="Acidic residues" evidence="1">
    <location>
        <begin position="824"/>
        <end position="834"/>
    </location>
</feature>
<organism evidence="4 5">
    <name type="scientific">Porphyra umbilicalis</name>
    <name type="common">Purple laver</name>
    <name type="synonym">Red alga</name>
    <dbReference type="NCBI Taxonomy" id="2786"/>
    <lineage>
        <taxon>Eukaryota</taxon>
        <taxon>Rhodophyta</taxon>
        <taxon>Bangiophyceae</taxon>
        <taxon>Bangiales</taxon>
        <taxon>Bangiaceae</taxon>
        <taxon>Porphyra</taxon>
    </lineage>
</organism>
<feature type="transmembrane region" description="Helical" evidence="2">
    <location>
        <begin position="50"/>
        <end position="79"/>
    </location>
</feature>
<evidence type="ECO:0000256" key="1">
    <source>
        <dbReference type="SAM" id="MobiDB-lite"/>
    </source>
</evidence>
<dbReference type="GO" id="GO:0006629">
    <property type="term" value="P:lipid metabolic process"/>
    <property type="evidence" value="ECO:0007669"/>
    <property type="project" value="InterPro"/>
</dbReference>
<feature type="region of interest" description="Disordered" evidence="1">
    <location>
        <begin position="771"/>
        <end position="842"/>
    </location>
</feature>
<reference evidence="4 5" key="1">
    <citation type="submission" date="2017-03" db="EMBL/GenBank/DDBJ databases">
        <title>WGS assembly of Porphyra umbilicalis.</title>
        <authorList>
            <person name="Brawley S.H."/>
            <person name="Blouin N.A."/>
            <person name="Ficko-Blean E."/>
            <person name="Wheeler G.L."/>
            <person name="Lohr M."/>
            <person name="Goodson H.V."/>
            <person name="Jenkins J.W."/>
            <person name="Blaby-Haas C.E."/>
            <person name="Helliwell K.E."/>
            <person name="Chan C."/>
            <person name="Marriage T."/>
            <person name="Bhattacharya D."/>
            <person name="Klein A.S."/>
            <person name="Badis Y."/>
            <person name="Brodie J."/>
            <person name="Cao Y."/>
            <person name="Collen J."/>
            <person name="Dittami S.M."/>
            <person name="Gachon C.M."/>
            <person name="Green B.R."/>
            <person name="Karpowicz S."/>
            <person name="Kim J.W."/>
            <person name="Kudahl U."/>
            <person name="Lin S."/>
            <person name="Michel G."/>
            <person name="Mittag M."/>
            <person name="Olson B.J."/>
            <person name="Pangilinan J."/>
            <person name="Peng Y."/>
            <person name="Qiu H."/>
            <person name="Shu S."/>
            <person name="Singer J.T."/>
            <person name="Smith A.G."/>
            <person name="Sprecher B.N."/>
            <person name="Wagner V."/>
            <person name="Wang W."/>
            <person name="Wang Z.-Y."/>
            <person name="Yan J."/>
            <person name="Yarish C."/>
            <person name="Zoeuner-Riek S."/>
            <person name="Zhuang Y."/>
            <person name="Zou Y."/>
            <person name="Lindquist E.A."/>
            <person name="Grimwood J."/>
            <person name="Barry K."/>
            <person name="Rokhsar D.S."/>
            <person name="Schmutz J."/>
            <person name="Stiller J.W."/>
            <person name="Grossman A.R."/>
            <person name="Prochnik S.E."/>
        </authorList>
    </citation>
    <scope>NUCLEOTIDE SEQUENCE [LARGE SCALE GENOMIC DNA]</scope>
    <source>
        <strain evidence="4">4086291</strain>
    </source>
</reference>
<feature type="transmembrane region" description="Helical" evidence="2">
    <location>
        <begin position="217"/>
        <end position="243"/>
    </location>
</feature>
<dbReference type="InterPro" id="IPR051218">
    <property type="entry name" value="Sec_MonoDiacylglyc_Lipase"/>
</dbReference>
<evidence type="ECO:0000313" key="5">
    <source>
        <dbReference type="Proteomes" id="UP000218209"/>
    </source>
</evidence>
<dbReference type="Proteomes" id="UP000218209">
    <property type="component" value="Unassembled WGS sequence"/>
</dbReference>
<keyword evidence="2" id="KW-0812">Transmembrane</keyword>
<accession>A0A1X6NK16</accession>
<dbReference type="Pfam" id="PF01764">
    <property type="entry name" value="Lipase_3"/>
    <property type="match status" value="1"/>
</dbReference>
<dbReference type="SUPFAM" id="SSF53474">
    <property type="entry name" value="alpha/beta-Hydrolases"/>
    <property type="match status" value="1"/>
</dbReference>
<protein>
    <recommendedName>
        <fullName evidence="3">Fungal lipase-type domain-containing protein</fullName>
    </recommendedName>
</protein>
<dbReference type="AlphaFoldDB" id="A0A1X6NK16"/>
<dbReference type="PANTHER" id="PTHR45856">
    <property type="entry name" value="ALPHA/BETA-HYDROLASES SUPERFAMILY PROTEIN"/>
    <property type="match status" value="1"/>
</dbReference>
<feature type="domain" description="Fungal lipase-type" evidence="3">
    <location>
        <begin position="439"/>
        <end position="603"/>
    </location>
</feature>
<dbReference type="InterPro" id="IPR029058">
    <property type="entry name" value="AB_hydrolase_fold"/>
</dbReference>
<evidence type="ECO:0000259" key="3">
    <source>
        <dbReference type="Pfam" id="PF01764"/>
    </source>
</evidence>
<sequence>MHTLNAAAAFGVVYTVAVVVAGNTLFHYTAPLPEVRGGGFKLQRFFSFPAWLHWALAVANVVTFVYALALATVFCARIVRLPRRNRTDEQVWVVLLLFCTVVYFNPFESTLRMVQLEHSVVKSGWATPATRVYDVLRDMAFAGSTLIYVWASVESFGVFDGSRLGWRFYAPKAGVLAAMTATKVVAWTAYKVYLSRMPLASIVSMISSYAANGARWFVPGVVLSALLTALEVGVLAWICVQVLRTKAALRTADYMRHRTKQIGFRFFLYHNFTFYLVYWACYLVLLLLMPVGAQVLAVRLGFSYFEIQYVLLGPNVFMLVYATVQAYVNLPSDSIGWRGWFAPQMPASRGDLAPIMYRARERPSRSPAAVSESAINTFTMQTHVAMLNFAWMVYYYGTEKMGALQRQHDVLRHRVDKFIRHDETDTSVLLLDAHDRIIISFKGTSSLRNLRTDVKAFRLRADRVLPSPMTAEEVAAGVVDTPSTAAAESWLQNPAVRRSALLHKGFAQAYEAVAPALMAALRWLYGRHPRPVFLTGHSLGGSLATLCSLDIALKLGLERRDLFVSTFGAPRVGNRAFRVAYDAVVPVHWRLILAPDVVAKLPLPSVGYTHVGKKVLLTSASDLFLDPHLLELRLWHGDAASIAYHRKASYLTAIVNWCARHHGPEYVPEFWNWPVGGSAPFGGERLPGATAAATVAAGRTATHRWGGVAEVRLSMDDVGGGIVRGANQAVEVEEEELDLDDDLDASMASTRPITTTTTTTVTTTTTTAVTLGGRRRAHGGGGGGGRRHGGAGARGGGAPPPAPPSVDSMAARTRRRLGWTPPLPDDEDEFDAADVAELRRPR</sequence>
<dbReference type="Gene3D" id="3.40.50.1820">
    <property type="entry name" value="alpha/beta hydrolase"/>
    <property type="match status" value="1"/>
</dbReference>
<dbReference type="CDD" id="cd00519">
    <property type="entry name" value="Lipase_3"/>
    <property type="match status" value="1"/>
</dbReference>
<feature type="transmembrane region" description="Helical" evidence="2">
    <location>
        <begin position="139"/>
        <end position="159"/>
    </location>
</feature>
<feature type="transmembrane region" description="Helical" evidence="2">
    <location>
        <begin position="7"/>
        <end position="30"/>
    </location>
</feature>
<dbReference type="PANTHER" id="PTHR45856:SF24">
    <property type="entry name" value="FUNGAL LIPASE-LIKE DOMAIN-CONTAINING PROTEIN"/>
    <property type="match status" value="1"/>
</dbReference>
<keyword evidence="2" id="KW-0472">Membrane</keyword>
<dbReference type="InterPro" id="IPR002921">
    <property type="entry name" value="Fungal_lipase-type"/>
</dbReference>
<gene>
    <name evidence="4" type="ORF">BU14_2040s0001</name>
</gene>
<dbReference type="OrthoDB" id="2018at2759"/>